<dbReference type="PANTHER" id="PTHR42748">
    <property type="entry name" value="NITROGEN METABOLITE REPRESSION PROTEIN NMRA FAMILY MEMBER"/>
    <property type="match status" value="1"/>
</dbReference>
<evidence type="ECO:0000259" key="3">
    <source>
        <dbReference type="Pfam" id="PF05368"/>
    </source>
</evidence>
<dbReference type="InParanoid" id="A0A165HZF7"/>
<name>A0A165HZF7_9BASI</name>
<dbReference type="SUPFAM" id="SSF51735">
    <property type="entry name" value="NAD(P)-binding Rossmann-fold domains"/>
    <property type="match status" value="1"/>
</dbReference>
<accession>A0A165HZF7</accession>
<dbReference type="STRING" id="1353952.A0A165HZF7"/>
<reference evidence="4 5" key="1">
    <citation type="journal article" date="2016" name="Mol. Biol. Evol.">
        <title>Comparative Genomics of Early-Diverging Mushroom-Forming Fungi Provides Insights into the Origins of Lignocellulose Decay Capabilities.</title>
        <authorList>
            <person name="Nagy L.G."/>
            <person name="Riley R."/>
            <person name="Tritt A."/>
            <person name="Adam C."/>
            <person name="Daum C."/>
            <person name="Floudas D."/>
            <person name="Sun H."/>
            <person name="Yadav J.S."/>
            <person name="Pangilinan J."/>
            <person name="Larsson K.H."/>
            <person name="Matsuura K."/>
            <person name="Barry K."/>
            <person name="Labutti K."/>
            <person name="Kuo R."/>
            <person name="Ohm R.A."/>
            <person name="Bhattacharya S.S."/>
            <person name="Shirouzu T."/>
            <person name="Yoshinaga Y."/>
            <person name="Martin F.M."/>
            <person name="Grigoriev I.V."/>
            <person name="Hibbett D.S."/>
        </authorList>
    </citation>
    <scope>NUCLEOTIDE SEQUENCE [LARGE SCALE GENOMIC DNA]</scope>
    <source>
        <strain evidence="4 5">HHB12733</strain>
    </source>
</reference>
<protein>
    <submittedName>
        <fullName evidence="4">NAD(P)-binding protein</fullName>
    </submittedName>
</protein>
<dbReference type="PANTHER" id="PTHR42748:SF7">
    <property type="entry name" value="NMRA LIKE REDOX SENSOR 1-RELATED"/>
    <property type="match status" value="1"/>
</dbReference>
<feature type="domain" description="NmrA-like" evidence="3">
    <location>
        <begin position="3"/>
        <end position="247"/>
    </location>
</feature>
<dbReference type="OrthoDB" id="419598at2759"/>
<dbReference type="Pfam" id="PF05368">
    <property type="entry name" value="NmrA"/>
    <property type="match status" value="1"/>
</dbReference>
<evidence type="ECO:0000256" key="2">
    <source>
        <dbReference type="ARBA" id="ARBA00022857"/>
    </source>
</evidence>
<feature type="non-terminal residue" evidence="4">
    <location>
        <position position="272"/>
    </location>
</feature>
<dbReference type="InterPro" id="IPR008030">
    <property type="entry name" value="NmrA-like"/>
</dbReference>
<dbReference type="InterPro" id="IPR036291">
    <property type="entry name" value="NAD(P)-bd_dom_sf"/>
</dbReference>
<evidence type="ECO:0000313" key="4">
    <source>
        <dbReference type="EMBL" id="KZT59945.1"/>
    </source>
</evidence>
<keyword evidence="5" id="KW-1185">Reference proteome</keyword>
<dbReference type="Proteomes" id="UP000076842">
    <property type="component" value="Unassembled WGS sequence"/>
</dbReference>
<dbReference type="Gene3D" id="3.40.50.720">
    <property type="entry name" value="NAD(P)-binding Rossmann-like Domain"/>
    <property type="match status" value="1"/>
</dbReference>
<dbReference type="AlphaFoldDB" id="A0A165HZF7"/>
<comment type="similarity">
    <text evidence="1">Belongs to the NmrA-type oxidoreductase family.</text>
</comment>
<gene>
    <name evidence="4" type="ORF">CALCODRAFT_553902</name>
</gene>
<proteinExistence type="inferred from homology"/>
<dbReference type="InterPro" id="IPR051164">
    <property type="entry name" value="NmrA-like_oxidored"/>
</dbReference>
<evidence type="ECO:0000256" key="1">
    <source>
        <dbReference type="ARBA" id="ARBA00006328"/>
    </source>
</evidence>
<dbReference type="EMBL" id="KV423935">
    <property type="protein sequence ID" value="KZT59945.1"/>
    <property type="molecule type" value="Genomic_DNA"/>
</dbReference>
<dbReference type="Gene3D" id="3.90.25.10">
    <property type="entry name" value="UDP-galactose 4-epimerase, domain 1"/>
    <property type="match status" value="1"/>
</dbReference>
<keyword evidence="2" id="KW-0521">NADP</keyword>
<sequence length="272" mass="29663">MSKKLIAVVGATGQQGGSVIQALLAHGGYSVRGISRDPTSASSRVLSDRGVDMVSGNLGDKDTLISAFNGASAVFGVTMPFSSVSEFEQGKNIVDACRACNVALLVWSSLQDAKLVSGGKYTKVTLWDEKARVEDYITEHGQDAVILQTATFVENIHTYHYLRPSVEGKWTLAWPVIRPTVPLAVTYIGADFGPCVVKAIEVWERGDRDKLGKKPIPVCSFRMTIGDMWETMKKLSGKTIEFQHIPRVPSEELQEMLQLADDGLAFPDLECP</sequence>
<evidence type="ECO:0000313" key="5">
    <source>
        <dbReference type="Proteomes" id="UP000076842"/>
    </source>
</evidence>
<organism evidence="4 5">
    <name type="scientific">Calocera cornea HHB12733</name>
    <dbReference type="NCBI Taxonomy" id="1353952"/>
    <lineage>
        <taxon>Eukaryota</taxon>
        <taxon>Fungi</taxon>
        <taxon>Dikarya</taxon>
        <taxon>Basidiomycota</taxon>
        <taxon>Agaricomycotina</taxon>
        <taxon>Dacrymycetes</taxon>
        <taxon>Dacrymycetales</taxon>
        <taxon>Dacrymycetaceae</taxon>
        <taxon>Calocera</taxon>
    </lineage>
</organism>